<dbReference type="Proteomes" id="UP000016933">
    <property type="component" value="Unassembled WGS sequence"/>
</dbReference>
<proteinExistence type="inferred from homology"/>
<dbReference type="PANTHER" id="PTHR46206">
    <property type="entry name" value="CYTOCHROME P450"/>
    <property type="match status" value="1"/>
</dbReference>
<evidence type="ECO:0000313" key="10">
    <source>
        <dbReference type="EMBL" id="EME46292.1"/>
    </source>
</evidence>
<dbReference type="GO" id="GO:0020037">
    <property type="term" value="F:heme binding"/>
    <property type="evidence" value="ECO:0007669"/>
    <property type="project" value="InterPro"/>
</dbReference>
<dbReference type="GO" id="GO:0004497">
    <property type="term" value="F:monooxygenase activity"/>
    <property type="evidence" value="ECO:0007669"/>
    <property type="project" value="UniProtKB-KW"/>
</dbReference>
<reference evidence="10 11" key="2">
    <citation type="journal article" date="2012" name="PLoS Pathog.">
        <title>Diverse lifestyles and strategies of plant pathogenesis encoded in the genomes of eighteen Dothideomycetes fungi.</title>
        <authorList>
            <person name="Ohm R.A."/>
            <person name="Feau N."/>
            <person name="Henrissat B."/>
            <person name="Schoch C.L."/>
            <person name="Horwitz B.A."/>
            <person name="Barry K.W."/>
            <person name="Condon B.J."/>
            <person name="Copeland A.C."/>
            <person name="Dhillon B."/>
            <person name="Glaser F."/>
            <person name="Hesse C.N."/>
            <person name="Kosti I."/>
            <person name="LaButti K."/>
            <person name="Lindquist E.A."/>
            <person name="Lucas S."/>
            <person name="Salamov A.A."/>
            <person name="Bradshaw R.E."/>
            <person name="Ciuffetti L."/>
            <person name="Hamelin R.C."/>
            <person name="Kema G.H.J."/>
            <person name="Lawrence C."/>
            <person name="Scott J.A."/>
            <person name="Spatafora J.W."/>
            <person name="Turgeon B.G."/>
            <person name="de Wit P.J.G.M."/>
            <person name="Zhong S."/>
            <person name="Goodwin S.B."/>
            <person name="Grigoriev I.V."/>
        </authorList>
    </citation>
    <scope>NUCLEOTIDE SEQUENCE [LARGE SCALE GENOMIC DNA]</scope>
    <source>
        <strain evidence="11">NZE10 / CBS 128990</strain>
    </source>
</reference>
<dbReference type="InterPro" id="IPR036396">
    <property type="entry name" value="Cyt_P450_sf"/>
</dbReference>
<dbReference type="GO" id="GO:0016705">
    <property type="term" value="F:oxidoreductase activity, acting on paired donors, with incorporation or reduction of molecular oxygen"/>
    <property type="evidence" value="ECO:0007669"/>
    <property type="project" value="InterPro"/>
</dbReference>
<organism evidence="10 11">
    <name type="scientific">Dothistroma septosporum (strain NZE10 / CBS 128990)</name>
    <name type="common">Red band needle blight fungus</name>
    <name type="synonym">Mycosphaerella pini</name>
    <dbReference type="NCBI Taxonomy" id="675120"/>
    <lineage>
        <taxon>Eukaryota</taxon>
        <taxon>Fungi</taxon>
        <taxon>Dikarya</taxon>
        <taxon>Ascomycota</taxon>
        <taxon>Pezizomycotina</taxon>
        <taxon>Dothideomycetes</taxon>
        <taxon>Dothideomycetidae</taxon>
        <taxon>Mycosphaerellales</taxon>
        <taxon>Mycosphaerellaceae</taxon>
        <taxon>Dothistroma</taxon>
    </lineage>
</organism>
<keyword evidence="4 8" id="KW-0479">Metal-binding</keyword>
<dbReference type="HOGENOM" id="CLU_022195_9_2_1"/>
<sequence>MEAMTSTSTILLGACSALVIYALGAIIITSCSSEARFWRQQEWVGQQERWFAGFWARVDSLTGTRAMVHDGYSRLSKEGRPFTLPQFNDKPLLLLPPSKIKDLIAKPDDEINLLMVLRETLATKYTGDNDLAEDPFHLDVVRHQLTRKLPLMTRVVHEELVLGFEDQWKLDGDGWTTVATMKTCMNIISRAANRVFSGEQLCRNQEFLNHTREYGNGVFRNAAVINMLPIWLRPMLGPLVTYSNGSHVRMCQTIANPIIEERVQQLRNGIKGEQNTDALQWVIEEAFKRNNPAELDPGKICRRLVRLNMVAIHTTSITMTNTLLDLYSSPRSDEFVEGLREEVSRVLAANGGAWTKAVVNDLVRIDSAIKESIRCSSLGIVGLTRMVTNPAGIDLGDGIHVPNGVKVAAPIAGIHRDPKNYENPDEYDAFRFSRSREVLDGNGQILDKRAQGIVTTSDAFLTFGHGKHACPGRFFASQEMKLMLAHIVMSYDVKIEGSRPKNWDVKGACVPSPKAKIMVRRKQ</sequence>
<dbReference type="PANTHER" id="PTHR46206:SF1">
    <property type="entry name" value="P450, PUTATIVE (EUROFUNG)-RELATED"/>
    <property type="match status" value="1"/>
</dbReference>
<dbReference type="AlphaFoldDB" id="N1PSD4"/>
<dbReference type="Gene3D" id="1.10.630.10">
    <property type="entry name" value="Cytochrome P450"/>
    <property type="match status" value="1"/>
</dbReference>
<dbReference type="InterPro" id="IPR001128">
    <property type="entry name" value="Cyt_P450"/>
</dbReference>
<comment type="cofactor">
    <cofactor evidence="1 8">
        <name>heme</name>
        <dbReference type="ChEBI" id="CHEBI:30413"/>
    </cofactor>
</comment>
<dbReference type="GO" id="GO:0005506">
    <property type="term" value="F:iron ion binding"/>
    <property type="evidence" value="ECO:0007669"/>
    <property type="project" value="InterPro"/>
</dbReference>
<dbReference type="STRING" id="675120.N1PSD4"/>
<keyword evidence="11" id="KW-1185">Reference proteome</keyword>
<dbReference type="eggNOG" id="KOG0158">
    <property type="taxonomic scope" value="Eukaryota"/>
</dbReference>
<dbReference type="OrthoDB" id="1844152at2759"/>
<evidence type="ECO:0000256" key="7">
    <source>
        <dbReference type="ARBA" id="ARBA00023033"/>
    </source>
</evidence>
<dbReference type="InterPro" id="IPR017972">
    <property type="entry name" value="Cyt_P450_CS"/>
</dbReference>
<dbReference type="CDD" id="cd11041">
    <property type="entry name" value="CYP503A1-like"/>
    <property type="match status" value="1"/>
</dbReference>
<dbReference type="EMBL" id="KB446537">
    <property type="protein sequence ID" value="EME46292.1"/>
    <property type="molecule type" value="Genomic_DNA"/>
</dbReference>
<evidence type="ECO:0000256" key="9">
    <source>
        <dbReference type="RuleBase" id="RU000461"/>
    </source>
</evidence>
<evidence type="ECO:0000256" key="5">
    <source>
        <dbReference type="ARBA" id="ARBA00023002"/>
    </source>
</evidence>
<comment type="similarity">
    <text evidence="2 9">Belongs to the cytochrome P450 family.</text>
</comment>
<reference evidence="11" key="1">
    <citation type="journal article" date="2012" name="PLoS Genet.">
        <title>The genomes of the fungal plant pathogens Cladosporium fulvum and Dothistroma septosporum reveal adaptation to different hosts and lifestyles but also signatures of common ancestry.</title>
        <authorList>
            <person name="de Wit P.J.G.M."/>
            <person name="van der Burgt A."/>
            <person name="Oekmen B."/>
            <person name="Stergiopoulos I."/>
            <person name="Abd-Elsalam K.A."/>
            <person name="Aerts A.L."/>
            <person name="Bahkali A.H."/>
            <person name="Beenen H.G."/>
            <person name="Chettri P."/>
            <person name="Cox M.P."/>
            <person name="Datema E."/>
            <person name="de Vries R.P."/>
            <person name="Dhillon B."/>
            <person name="Ganley A.R."/>
            <person name="Griffiths S.A."/>
            <person name="Guo Y."/>
            <person name="Hamelin R.C."/>
            <person name="Henrissat B."/>
            <person name="Kabir M.S."/>
            <person name="Jashni M.K."/>
            <person name="Kema G."/>
            <person name="Klaubauf S."/>
            <person name="Lapidus A."/>
            <person name="Levasseur A."/>
            <person name="Lindquist E."/>
            <person name="Mehrabi R."/>
            <person name="Ohm R.A."/>
            <person name="Owen T.J."/>
            <person name="Salamov A."/>
            <person name="Schwelm A."/>
            <person name="Schijlen E."/>
            <person name="Sun H."/>
            <person name="van den Burg H.A."/>
            <person name="van Ham R.C.H.J."/>
            <person name="Zhang S."/>
            <person name="Goodwin S.B."/>
            <person name="Grigoriev I.V."/>
            <person name="Collemare J."/>
            <person name="Bradshaw R.E."/>
        </authorList>
    </citation>
    <scope>NUCLEOTIDE SEQUENCE [LARGE SCALE GENOMIC DNA]</scope>
    <source>
        <strain evidence="11">NZE10 / CBS 128990</strain>
    </source>
</reference>
<evidence type="ECO:0000256" key="6">
    <source>
        <dbReference type="ARBA" id="ARBA00023004"/>
    </source>
</evidence>
<keyword evidence="6 8" id="KW-0408">Iron</keyword>
<keyword evidence="7 9" id="KW-0503">Monooxygenase</keyword>
<dbReference type="SUPFAM" id="SSF48264">
    <property type="entry name" value="Cytochrome P450"/>
    <property type="match status" value="1"/>
</dbReference>
<keyword evidence="5 9" id="KW-0560">Oxidoreductase</keyword>
<dbReference type="Pfam" id="PF00067">
    <property type="entry name" value="p450"/>
    <property type="match status" value="1"/>
</dbReference>
<name>N1PSD4_DOTSN</name>
<evidence type="ECO:0000313" key="11">
    <source>
        <dbReference type="Proteomes" id="UP000016933"/>
    </source>
</evidence>
<feature type="binding site" description="axial binding residue" evidence="8">
    <location>
        <position position="470"/>
    </location>
    <ligand>
        <name>heme</name>
        <dbReference type="ChEBI" id="CHEBI:30413"/>
    </ligand>
    <ligandPart>
        <name>Fe</name>
        <dbReference type="ChEBI" id="CHEBI:18248"/>
    </ligandPart>
</feature>
<dbReference type="InterPro" id="IPR002403">
    <property type="entry name" value="Cyt_P450_E_grp-IV"/>
</dbReference>
<dbReference type="PRINTS" id="PR00465">
    <property type="entry name" value="EP450IV"/>
</dbReference>
<dbReference type="OMA" id="CMNIISR"/>
<accession>N1PSD4</accession>
<evidence type="ECO:0000256" key="3">
    <source>
        <dbReference type="ARBA" id="ARBA00022617"/>
    </source>
</evidence>
<evidence type="ECO:0000256" key="8">
    <source>
        <dbReference type="PIRSR" id="PIRSR602403-1"/>
    </source>
</evidence>
<evidence type="ECO:0000256" key="2">
    <source>
        <dbReference type="ARBA" id="ARBA00010617"/>
    </source>
</evidence>
<dbReference type="PROSITE" id="PS00086">
    <property type="entry name" value="CYTOCHROME_P450"/>
    <property type="match status" value="1"/>
</dbReference>
<evidence type="ECO:0000256" key="4">
    <source>
        <dbReference type="ARBA" id="ARBA00022723"/>
    </source>
</evidence>
<gene>
    <name evidence="10" type="primary">cyp7</name>
    <name evidence="10" type="ORF">DOTSEDRAFT_148381</name>
</gene>
<keyword evidence="3 8" id="KW-0349">Heme</keyword>
<protein>
    <submittedName>
        <fullName evidence="10">Cytochrome p450-like protein</fullName>
    </submittedName>
</protein>
<evidence type="ECO:0000256" key="1">
    <source>
        <dbReference type="ARBA" id="ARBA00001971"/>
    </source>
</evidence>